<evidence type="ECO:0000256" key="1">
    <source>
        <dbReference type="ARBA" id="ARBA00022741"/>
    </source>
</evidence>
<dbReference type="InterPro" id="IPR011009">
    <property type="entry name" value="Kinase-like_dom_sf"/>
</dbReference>
<name>A0AAV5U6V1_9BILA</name>
<evidence type="ECO:0000256" key="2">
    <source>
        <dbReference type="ARBA" id="ARBA00022840"/>
    </source>
</evidence>
<accession>A0AAV5U6V1</accession>
<sequence>IADFGLSRSLAISPYYTTHKDCFPKAHTAPEAFVLEGALWEVGKVTRASDVWSYGVVLWELYSNVEDPYSEIAASTIFQLLTEEGYRLQPPVDCPTILYSSAAEVCLVKKHKVGKFQGMREIQSHSNIYTYLILQEDRPTFCISECKPRDEKIVNPISLSAEAAGRRYVKSFRTDAYLRVKSELDGSTHMAPGPAGDWDHWYIEDHRNGLIRLKCMSPRSTDNAIPPPDRFLRAKIERFCRVNRYTCGDRQVETGEERGRFLVPAKCSQHMAECASIRISNRRDST</sequence>
<dbReference type="Pfam" id="PF07714">
    <property type="entry name" value="PK_Tyr_Ser-Thr"/>
    <property type="match status" value="1"/>
</dbReference>
<keyword evidence="5" id="KW-1185">Reference proteome</keyword>
<protein>
    <recommendedName>
        <fullName evidence="3">Protein kinase domain-containing protein</fullName>
    </recommendedName>
</protein>
<evidence type="ECO:0000313" key="4">
    <source>
        <dbReference type="EMBL" id="GMT02125.1"/>
    </source>
</evidence>
<keyword evidence="1" id="KW-0547">Nucleotide-binding</keyword>
<dbReference type="AlphaFoldDB" id="A0AAV5U6V1"/>
<feature type="non-terminal residue" evidence="4">
    <location>
        <position position="1"/>
    </location>
</feature>
<reference evidence="4" key="1">
    <citation type="submission" date="2023-10" db="EMBL/GenBank/DDBJ databases">
        <title>Genome assembly of Pristionchus species.</title>
        <authorList>
            <person name="Yoshida K."/>
            <person name="Sommer R.J."/>
        </authorList>
    </citation>
    <scope>NUCLEOTIDE SEQUENCE</scope>
    <source>
        <strain evidence="4">RS0144</strain>
    </source>
</reference>
<dbReference type="InterPro" id="IPR000719">
    <property type="entry name" value="Prot_kinase_dom"/>
</dbReference>
<feature type="domain" description="Protein kinase" evidence="3">
    <location>
        <begin position="1"/>
        <end position="141"/>
    </location>
</feature>
<gene>
    <name evidence="4" type="ORF">PENTCL1PPCAC_24299</name>
</gene>
<keyword evidence="2" id="KW-0067">ATP-binding</keyword>
<dbReference type="PROSITE" id="PS50011">
    <property type="entry name" value="PROTEIN_KINASE_DOM"/>
    <property type="match status" value="1"/>
</dbReference>
<dbReference type="Gene3D" id="1.10.510.10">
    <property type="entry name" value="Transferase(Phosphotransferase) domain 1"/>
    <property type="match status" value="1"/>
</dbReference>
<proteinExistence type="predicted"/>
<dbReference type="GO" id="GO:0005524">
    <property type="term" value="F:ATP binding"/>
    <property type="evidence" value="ECO:0007669"/>
    <property type="project" value="UniProtKB-KW"/>
</dbReference>
<evidence type="ECO:0000313" key="5">
    <source>
        <dbReference type="Proteomes" id="UP001432027"/>
    </source>
</evidence>
<dbReference type="GO" id="GO:0004672">
    <property type="term" value="F:protein kinase activity"/>
    <property type="evidence" value="ECO:0007669"/>
    <property type="project" value="InterPro"/>
</dbReference>
<dbReference type="InterPro" id="IPR050198">
    <property type="entry name" value="Non-receptor_tyrosine_kinases"/>
</dbReference>
<dbReference type="InterPro" id="IPR001245">
    <property type="entry name" value="Ser-Thr/Tyr_kinase_cat_dom"/>
</dbReference>
<dbReference type="SUPFAM" id="SSF56112">
    <property type="entry name" value="Protein kinase-like (PK-like)"/>
    <property type="match status" value="1"/>
</dbReference>
<comment type="caution">
    <text evidence="4">The sequence shown here is derived from an EMBL/GenBank/DDBJ whole genome shotgun (WGS) entry which is preliminary data.</text>
</comment>
<dbReference type="Proteomes" id="UP001432027">
    <property type="component" value="Unassembled WGS sequence"/>
</dbReference>
<evidence type="ECO:0000259" key="3">
    <source>
        <dbReference type="PROSITE" id="PS50011"/>
    </source>
</evidence>
<organism evidence="4 5">
    <name type="scientific">Pristionchus entomophagus</name>
    <dbReference type="NCBI Taxonomy" id="358040"/>
    <lineage>
        <taxon>Eukaryota</taxon>
        <taxon>Metazoa</taxon>
        <taxon>Ecdysozoa</taxon>
        <taxon>Nematoda</taxon>
        <taxon>Chromadorea</taxon>
        <taxon>Rhabditida</taxon>
        <taxon>Rhabditina</taxon>
        <taxon>Diplogasteromorpha</taxon>
        <taxon>Diplogasteroidea</taxon>
        <taxon>Neodiplogasteridae</taxon>
        <taxon>Pristionchus</taxon>
    </lineage>
</organism>
<dbReference type="PANTHER" id="PTHR24418">
    <property type="entry name" value="TYROSINE-PROTEIN KINASE"/>
    <property type="match status" value="1"/>
</dbReference>
<dbReference type="EMBL" id="BTSX01000005">
    <property type="protein sequence ID" value="GMT02125.1"/>
    <property type="molecule type" value="Genomic_DNA"/>
</dbReference>